<evidence type="ECO:0000313" key="2">
    <source>
        <dbReference type="EMBL" id="KAA6390641.1"/>
    </source>
</evidence>
<feature type="region of interest" description="Disordered" evidence="1">
    <location>
        <begin position="190"/>
        <end position="221"/>
    </location>
</feature>
<proteinExistence type="predicted"/>
<dbReference type="AlphaFoldDB" id="A0A5J4W6S6"/>
<evidence type="ECO:0008006" key="4">
    <source>
        <dbReference type="Google" id="ProtNLM"/>
    </source>
</evidence>
<dbReference type="Proteomes" id="UP000324800">
    <property type="component" value="Unassembled WGS sequence"/>
</dbReference>
<protein>
    <recommendedName>
        <fullName evidence="4">SPRY domain-containing protein</fullName>
    </recommendedName>
</protein>
<name>A0A5J4W6S6_9EUKA</name>
<accession>A0A5J4W6S6</accession>
<dbReference type="EMBL" id="SNRW01003153">
    <property type="protein sequence ID" value="KAA6390641.1"/>
    <property type="molecule type" value="Genomic_DNA"/>
</dbReference>
<sequence>MISHSTDQDLSLASSEALTKLIQNSLTFKESLIKSGFIDQSRFILINDTSPNHVKQYILDVISNLIRFGADIEDMKILIPILDKISDEKSTQNQEISTKAKNLRDLLSAQGVSVAQQQQPSAVIKLQDTNTMQNEELIKERNLNQETKEKLLQNLSENEILKQQLQQERSINERLKEELQQMREENLKQFKLVQEKKDQEIEKKDKEENESNSSQQDHEDEAQDIAVEHELELASSGSNSSLLLIEEQIPFEIRISPGSYIKEKDQFTYTSTIYEGKTFPISPAVTQGIVKCELKINQQKDIAVGIMKSGLVVPFGKYIGNQPYCKDCVIFSQSGSVFHNGKTKAGNRVINDNDTVSIEVNMKCSPRTATLFINDYQQIIFASGIPESVQFWFKLNYQNDSVTVVSLKRLNRPTSVKIPREKYVKWE</sequence>
<gene>
    <name evidence="2" type="ORF">EZS28_013829</name>
</gene>
<organism evidence="2 3">
    <name type="scientific">Streblomastix strix</name>
    <dbReference type="NCBI Taxonomy" id="222440"/>
    <lineage>
        <taxon>Eukaryota</taxon>
        <taxon>Metamonada</taxon>
        <taxon>Preaxostyla</taxon>
        <taxon>Oxymonadida</taxon>
        <taxon>Streblomastigidae</taxon>
        <taxon>Streblomastix</taxon>
    </lineage>
</organism>
<comment type="caution">
    <text evidence="2">The sequence shown here is derived from an EMBL/GenBank/DDBJ whole genome shotgun (WGS) entry which is preliminary data.</text>
</comment>
<evidence type="ECO:0000313" key="3">
    <source>
        <dbReference type="Proteomes" id="UP000324800"/>
    </source>
</evidence>
<feature type="compositionally biased region" description="Basic and acidic residues" evidence="1">
    <location>
        <begin position="190"/>
        <end position="209"/>
    </location>
</feature>
<reference evidence="2 3" key="1">
    <citation type="submission" date="2019-03" db="EMBL/GenBank/DDBJ databases">
        <title>Single cell metagenomics reveals metabolic interactions within the superorganism composed of flagellate Streblomastix strix and complex community of Bacteroidetes bacteria on its surface.</title>
        <authorList>
            <person name="Treitli S.C."/>
            <person name="Kolisko M."/>
            <person name="Husnik F."/>
            <person name="Keeling P."/>
            <person name="Hampl V."/>
        </authorList>
    </citation>
    <scope>NUCLEOTIDE SEQUENCE [LARGE SCALE GENOMIC DNA]</scope>
    <source>
        <strain evidence="2">ST1C</strain>
    </source>
</reference>
<evidence type="ECO:0000256" key="1">
    <source>
        <dbReference type="SAM" id="MobiDB-lite"/>
    </source>
</evidence>